<evidence type="ECO:0000256" key="1">
    <source>
        <dbReference type="SAM" id="MobiDB-lite"/>
    </source>
</evidence>
<sequence>MMMRWEKRGVGFVGGEAVPALEDLLAGVVVGWNSGRMSDPFSVGEIAGILGVFVEGGKRVGYGRGGGGSELGEKEEDGSEAKKREKRKERNFLFGALRISFPCGHSNAR</sequence>
<feature type="region of interest" description="Disordered" evidence="1">
    <location>
        <begin position="62"/>
        <end position="87"/>
    </location>
</feature>
<evidence type="ECO:0000313" key="3">
    <source>
        <dbReference type="Proteomes" id="UP000743370"/>
    </source>
</evidence>
<reference evidence="2 3" key="1">
    <citation type="submission" date="2020-05" db="EMBL/GenBank/DDBJ databases">
        <title>Vigna angularis (adzuki bean) Var. LongXiaoDou No. 4 denovo assembly.</title>
        <authorList>
            <person name="Xiang H."/>
        </authorList>
    </citation>
    <scope>NUCLEOTIDE SEQUENCE [LARGE SCALE GENOMIC DNA]</scope>
    <source>
        <tissue evidence="2">Leaf</tissue>
    </source>
</reference>
<dbReference type="AlphaFoldDB" id="A0A8T0JFD2"/>
<dbReference type="Proteomes" id="UP000743370">
    <property type="component" value="Unassembled WGS sequence"/>
</dbReference>
<accession>A0A8T0JFD2</accession>
<organism evidence="2 3">
    <name type="scientific">Phaseolus angularis</name>
    <name type="common">Azuki bean</name>
    <name type="synonym">Vigna angularis</name>
    <dbReference type="NCBI Taxonomy" id="3914"/>
    <lineage>
        <taxon>Eukaryota</taxon>
        <taxon>Viridiplantae</taxon>
        <taxon>Streptophyta</taxon>
        <taxon>Embryophyta</taxon>
        <taxon>Tracheophyta</taxon>
        <taxon>Spermatophyta</taxon>
        <taxon>Magnoliopsida</taxon>
        <taxon>eudicotyledons</taxon>
        <taxon>Gunneridae</taxon>
        <taxon>Pentapetalae</taxon>
        <taxon>rosids</taxon>
        <taxon>fabids</taxon>
        <taxon>Fabales</taxon>
        <taxon>Fabaceae</taxon>
        <taxon>Papilionoideae</taxon>
        <taxon>50 kb inversion clade</taxon>
        <taxon>NPAAA clade</taxon>
        <taxon>indigoferoid/millettioid clade</taxon>
        <taxon>Phaseoleae</taxon>
        <taxon>Vigna</taxon>
    </lineage>
</organism>
<protein>
    <submittedName>
        <fullName evidence="2">Uncharacterized protein</fullName>
    </submittedName>
</protein>
<gene>
    <name evidence="2" type="ORF">HKW66_Vig0240370</name>
</gene>
<evidence type="ECO:0000313" key="2">
    <source>
        <dbReference type="EMBL" id="KAG2371916.1"/>
    </source>
</evidence>
<comment type="caution">
    <text evidence="2">The sequence shown here is derived from an EMBL/GenBank/DDBJ whole genome shotgun (WGS) entry which is preliminary data.</text>
</comment>
<name>A0A8T0JFD2_PHAAN</name>
<dbReference type="EMBL" id="JABFOF010000011">
    <property type="protein sequence ID" value="KAG2371916.1"/>
    <property type="molecule type" value="Genomic_DNA"/>
</dbReference>
<proteinExistence type="predicted"/>